<accession>A0A9X2PAK5</accession>
<evidence type="ECO:0008006" key="4">
    <source>
        <dbReference type="Google" id="ProtNLM"/>
    </source>
</evidence>
<dbReference type="RefSeq" id="WP_258423002.1">
    <property type="nucleotide sequence ID" value="NZ_JANSUY010000004.1"/>
</dbReference>
<gene>
    <name evidence="2" type="ORF">NU887_08855</name>
</gene>
<proteinExistence type="predicted"/>
<evidence type="ECO:0000256" key="1">
    <source>
        <dbReference type="SAM" id="SignalP"/>
    </source>
</evidence>
<dbReference type="EMBL" id="JANSUY010000004">
    <property type="protein sequence ID" value="MCR9015145.1"/>
    <property type="molecule type" value="Genomic_DNA"/>
</dbReference>
<keyword evidence="1" id="KW-0732">Signal</keyword>
<evidence type="ECO:0000313" key="2">
    <source>
        <dbReference type="EMBL" id="MCR9015145.1"/>
    </source>
</evidence>
<evidence type="ECO:0000313" key="3">
    <source>
        <dbReference type="Proteomes" id="UP001142175"/>
    </source>
</evidence>
<keyword evidence="3" id="KW-1185">Reference proteome</keyword>
<feature type="signal peptide" evidence="1">
    <location>
        <begin position="1"/>
        <end position="20"/>
    </location>
</feature>
<comment type="caution">
    <text evidence="2">The sequence shown here is derived from an EMBL/GenBank/DDBJ whole genome shotgun (WGS) entry which is preliminary data.</text>
</comment>
<dbReference type="AlphaFoldDB" id="A0A9X2PAK5"/>
<organism evidence="2 3">
    <name type="scientific">Aquiflexum gelatinilyticum</name>
    <dbReference type="NCBI Taxonomy" id="2961943"/>
    <lineage>
        <taxon>Bacteria</taxon>
        <taxon>Pseudomonadati</taxon>
        <taxon>Bacteroidota</taxon>
        <taxon>Cytophagia</taxon>
        <taxon>Cytophagales</taxon>
        <taxon>Cyclobacteriaceae</taxon>
        <taxon>Aquiflexum</taxon>
    </lineage>
</organism>
<dbReference type="Proteomes" id="UP001142175">
    <property type="component" value="Unassembled WGS sequence"/>
</dbReference>
<name>A0A9X2PAK5_9BACT</name>
<reference evidence="2" key="1">
    <citation type="submission" date="2022-08" db="EMBL/GenBank/DDBJ databases">
        <authorList>
            <person name="Zhang D."/>
        </authorList>
    </citation>
    <scope>NUCLEOTIDE SEQUENCE</scope>
    <source>
        <strain evidence="2">XJ19-11</strain>
    </source>
</reference>
<protein>
    <recommendedName>
        <fullName evidence="4">DUF4397 domain-containing protein</fullName>
    </recommendedName>
</protein>
<feature type="chain" id="PRO_5040828630" description="DUF4397 domain-containing protein" evidence="1">
    <location>
        <begin position="21"/>
        <end position="197"/>
    </location>
</feature>
<sequence>MKAFIATMILAASVSVSAIANETDFEKTAKSPVTLRKVDESKVQLIYGLNEAKTVTVKIFDENNFLVQKDKIVSDNAFAKYYDFSKLKAGVYSMAVYEDNVVMDKLEVDLNVAVPSPLVYTKLEKLENNSYKLLVNALLPSDLSVLIFENDRLVHEEKVDNSIGFQKLYRMERVNPSARVEFYVRSSDGFSQLMAAK</sequence>